<dbReference type="Gene3D" id="1.10.1200.10">
    <property type="entry name" value="ACP-like"/>
    <property type="match status" value="1"/>
</dbReference>
<dbReference type="InterPro" id="IPR036736">
    <property type="entry name" value="ACP-like_sf"/>
</dbReference>
<dbReference type="HOGENOM" id="CLU_180851_1_0_11"/>
<dbReference type="Pfam" id="PF00550">
    <property type="entry name" value="PP-binding"/>
    <property type="match status" value="1"/>
</dbReference>
<dbReference type="PROSITE" id="PS50075">
    <property type="entry name" value="CARRIER"/>
    <property type="match status" value="1"/>
</dbReference>
<accession>Q0RGU7</accession>
<protein>
    <recommendedName>
        <fullName evidence="1">Carrier domain-containing protein</fullName>
    </recommendedName>
</protein>
<dbReference type="STRING" id="326424.FRAAL4647"/>
<evidence type="ECO:0000259" key="1">
    <source>
        <dbReference type="PROSITE" id="PS50075"/>
    </source>
</evidence>
<sequence length="86" mass="9480">MATNSKATTDLPGEPELREMIAKLIGSPPEDVPPDVNLILLGLTSIEIMRMVGRWRRAGFPVAFEELASAPTLSDWLAYLDSLRAR</sequence>
<dbReference type="InterPro" id="IPR009081">
    <property type="entry name" value="PP-bd_ACP"/>
</dbReference>
<dbReference type="EMBL" id="CT573213">
    <property type="protein sequence ID" value="CAJ63289.1"/>
    <property type="molecule type" value="Genomic_DNA"/>
</dbReference>
<keyword evidence="3" id="KW-1185">Reference proteome</keyword>
<evidence type="ECO:0000313" key="3">
    <source>
        <dbReference type="Proteomes" id="UP000000657"/>
    </source>
</evidence>
<gene>
    <name evidence="2" type="ordered locus">FRAAL4647</name>
</gene>
<dbReference type="OrthoDB" id="2455700at2"/>
<dbReference type="KEGG" id="fal:FRAAL4647"/>
<proteinExistence type="predicted"/>
<organism evidence="2 3">
    <name type="scientific">Frankia alni (strain DSM 45986 / CECT 9034 / ACN14a)</name>
    <dbReference type="NCBI Taxonomy" id="326424"/>
    <lineage>
        <taxon>Bacteria</taxon>
        <taxon>Bacillati</taxon>
        <taxon>Actinomycetota</taxon>
        <taxon>Actinomycetes</taxon>
        <taxon>Frankiales</taxon>
        <taxon>Frankiaceae</taxon>
        <taxon>Frankia</taxon>
    </lineage>
</organism>
<feature type="domain" description="Carrier" evidence="1">
    <location>
        <begin position="8"/>
        <end position="84"/>
    </location>
</feature>
<dbReference type="SUPFAM" id="SSF47336">
    <property type="entry name" value="ACP-like"/>
    <property type="match status" value="1"/>
</dbReference>
<dbReference type="Proteomes" id="UP000000657">
    <property type="component" value="Chromosome"/>
</dbReference>
<evidence type="ECO:0000313" key="2">
    <source>
        <dbReference type="EMBL" id="CAJ63289.1"/>
    </source>
</evidence>
<dbReference type="eggNOG" id="COG3433">
    <property type="taxonomic scope" value="Bacteria"/>
</dbReference>
<reference evidence="2 3" key="1">
    <citation type="journal article" date="2007" name="Genome Res.">
        <title>Genome characteristics of facultatively symbiotic Frankia sp. strains reflect host range and host plant biogeography.</title>
        <authorList>
            <person name="Normand P."/>
            <person name="Lapierre P."/>
            <person name="Tisa L.S."/>
            <person name="Gogarten J.P."/>
            <person name="Alloisio N."/>
            <person name="Bagnarol E."/>
            <person name="Bassi C.A."/>
            <person name="Berry A.M."/>
            <person name="Bickhart D.M."/>
            <person name="Choisne N."/>
            <person name="Couloux A."/>
            <person name="Cournoyer B."/>
            <person name="Cruveiller S."/>
            <person name="Daubin V."/>
            <person name="Demange N."/>
            <person name="Francino M.P."/>
            <person name="Goltsman E."/>
            <person name="Huang Y."/>
            <person name="Kopp O.R."/>
            <person name="Labarre L."/>
            <person name="Lapidus A."/>
            <person name="Lavire C."/>
            <person name="Marechal J."/>
            <person name="Martinez M."/>
            <person name="Mastronunzio J.E."/>
            <person name="Mullin B.C."/>
            <person name="Niemann J."/>
            <person name="Pujic P."/>
            <person name="Rawnsley T."/>
            <person name="Rouy Z."/>
            <person name="Schenowitz C."/>
            <person name="Sellstedt A."/>
            <person name="Tavares F."/>
            <person name="Tomkins J.P."/>
            <person name="Vallenet D."/>
            <person name="Valverde C."/>
            <person name="Wall L.G."/>
            <person name="Wang Y."/>
            <person name="Medigue C."/>
            <person name="Benson D.R."/>
        </authorList>
    </citation>
    <scope>NUCLEOTIDE SEQUENCE [LARGE SCALE GENOMIC DNA]</scope>
    <source>
        <strain evidence="3">DSM 45986 / CECT 9034 / ACN14a</strain>
    </source>
</reference>
<name>Q0RGU7_FRAAA</name>
<dbReference type="AlphaFoldDB" id="Q0RGU7"/>